<keyword evidence="2" id="KW-1185">Reference proteome</keyword>
<organism evidence="1 2">
    <name type="scientific">Rubinisphaera brasiliensis (strain ATCC 49424 / DSM 5305 / JCM 21570 / IAM 15109 / NBRC 103401 / IFAM 1448)</name>
    <name type="common">Planctomyces brasiliensis</name>
    <dbReference type="NCBI Taxonomy" id="756272"/>
    <lineage>
        <taxon>Bacteria</taxon>
        <taxon>Pseudomonadati</taxon>
        <taxon>Planctomycetota</taxon>
        <taxon>Planctomycetia</taxon>
        <taxon>Planctomycetales</taxon>
        <taxon>Planctomycetaceae</taxon>
        <taxon>Rubinisphaera</taxon>
    </lineage>
</organism>
<evidence type="ECO:0000313" key="2">
    <source>
        <dbReference type="Proteomes" id="UP000006860"/>
    </source>
</evidence>
<gene>
    <name evidence="1" type="ordered locus">Plabr_0188</name>
</gene>
<dbReference type="HOGENOM" id="CLU_3047648_0_0_0"/>
<accession>F0SNI4</accession>
<dbReference type="EMBL" id="CP002546">
    <property type="protein sequence ID" value="ADY57818.1"/>
    <property type="molecule type" value="Genomic_DNA"/>
</dbReference>
<protein>
    <submittedName>
        <fullName evidence="1">Uncharacterized protein</fullName>
    </submittedName>
</protein>
<dbReference type="AlphaFoldDB" id="F0SNI4"/>
<dbReference type="STRING" id="756272.Plabr_0188"/>
<dbReference type="KEGG" id="pbs:Plabr_0188"/>
<proteinExistence type="predicted"/>
<dbReference type="Proteomes" id="UP000006860">
    <property type="component" value="Chromosome"/>
</dbReference>
<sequence length="54" mass="6455">MSPCRSDLINGFLIQEYWWSGEYVCYVDHRLSALSYNDTVRRLQSGKQPVWKEE</sequence>
<reference evidence="2" key="1">
    <citation type="submission" date="2011-02" db="EMBL/GenBank/DDBJ databases">
        <title>The complete genome of Planctomyces brasiliensis DSM 5305.</title>
        <authorList>
            <person name="Lucas S."/>
            <person name="Copeland A."/>
            <person name="Lapidus A."/>
            <person name="Bruce D."/>
            <person name="Goodwin L."/>
            <person name="Pitluck S."/>
            <person name="Kyrpides N."/>
            <person name="Mavromatis K."/>
            <person name="Pagani I."/>
            <person name="Ivanova N."/>
            <person name="Ovchinnikova G."/>
            <person name="Lu M."/>
            <person name="Detter J.C."/>
            <person name="Han C."/>
            <person name="Land M."/>
            <person name="Hauser L."/>
            <person name="Markowitz V."/>
            <person name="Cheng J.-F."/>
            <person name="Hugenholtz P."/>
            <person name="Woyke T."/>
            <person name="Wu D."/>
            <person name="Tindall B."/>
            <person name="Pomrenke H.G."/>
            <person name="Brambilla E."/>
            <person name="Klenk H.-P."/>
            <person name="Eisen J.A."/>
        </authorList>
    </citation>
    <scope>NUCLEOTIDE SEQUENCE [LARGE SCALE GENOMIC DNA]</scope>
    <source>
        <strain evidence="2">ATCC 49424 / DSM 5305 / JCM 21570 / NBRC 103401 / IFAM 1448</strain>
    </source>
</reference>
<evidence type="ECO:0000313" key="1">
    <source>
        <dbReference type="EMBL" id="ADY57818.1"/>
    </source>
</evidence>
<name>F0SNI4_RUBBR</name>